<comment type="caution">
    <text evidence="1">The sequence shown here is derived from an EMBL/GenBank/DDBJ whole genome shotgun (WGS) entry which is preliminary data.</text>
</comment>
<protein>
    <submittedName>
        <fullName evidence="1">Uncharacterized protein</fullName>
    </submittedName>
</protein>
<keyword evidence="2" id="KW-1185">Reference proteome</keyword>
<name>A0A2P6MU11_9EUKA</name>
<reference evidence="1 2" key="1">
    <citation type="journal article" date="2018" name="Genome Biol. Evol.">
        <title>Multiple Roots of Fruiting Body Formation in Amoebozoa.</title>
        <authorList>
            <person name="Hillmann F."/>
            <person name="Forbes G."/>
            <person name="Novohradska S."/>
            <person name="Ferling I."/>
            <person name="Riege K."/>
            <person name="Groth M."/>
            <person name="Westermann M."/>
            <person name="Marz M."/>
            <person name="Spaller T."/>
            <person name="Winckler T."/>
            <person name="Schaap P."/>
            <person name="Glockner G."/>
        </authorList>
    </citation>
    <scope>NUCLEOTIDE SEQUENCE [LARGE SCALE GENOMIC DNA]</scope>
    <source>
        <strain evidence="1 2">Jena</strain>
    </source>
</reference>
<sequence>MGKKGKEEKKEWKDLMPEEKTEALQDRIEDHMRHQEKNQSIVYSYFGTPTMDVENNNLLFPCNMCSKLIARNATRAATITLV</sequence>
<dbReference type="Proteomes" id="UP000241769">
    <property type="component" value="Unassembled WGS sequence"/>
</dbReference>
<accession>A0A2P6MU11</accession>
<evidence type="ECO:0000313" key="1">
    <source>
        <dbReference type="EMBL" id="PRP75190.1"/>
    </source>
</evidence>
<organism evidence="1 2">
    <name type="scientific">Planoprotostelium fungivorum</name>
    <dbReference type="NCBI Taxonomy" id="1890364"/>
    <lineage>
        <taxon>Eukaryota</taxon>
        <taxon>Amoebozoa</taxon>
        <taxon>Evosea</taxon>
        <taxon>Variosea</taxon>
        <taxon>Cavosteliida</taxon>
        <taxon>Cavosteliaceae</taxon>
        <taxon>Planoprotostelium</taxon>
    </lineage>
</organism>
<dbReference type="AlphaFoldDB" id="A0A2P6MU11"/>
<gene>
    <name evidence="1" type="ORF">PROFUN_15901</name>
</gene>
<dbReference type="EMBL" id="MDYQ01000412">
    <property type="protein sequence ID" value="PRP75190.1"/>
    <property type="molecule type" value="Genomic_DNA"/>
</dbReference>
<dbReference type="InParanoid" id="A0A2P6MU11"/>
<proteinExistence type="predicted"/>
<evidence type="ECO:0000313" key="2">
    <source>
        <dbReference type="Proteomes" id="UP000241769"/>
    </source>
</evidence>